<gene>
    <name evidence="1" type="ORF">RDB_LOCUS98875</name>
</gene>
<dbReference type="EMBL" id="CAJNJQ010002081">
    <property type="protein sequence ID" value="CAE7160677.1"/>
    <property type="molecule type" value="Genomic_DNA"/>
</dbReference>
<reference evidence="1" key="1">
    <citation type="submission" date="2021-01" db="EMBL/GenBank/DDBJ databases">
        <authorList>
            <person name="Kaushik A."/>
        </authorList>
    </citation>
    <scope>NUCLEOTIDE SEQUENCE</scope>
    <source>
        <strain evidence="1">AG5</strain>
    </source>
</reference>
<protein>
    <submittedName>
        <fullName evidence="1">Uncharacterized protein</fullName>
    </submittedName>
</protein>
<comment type="caution">
    <text evidence="1">The sequence shown here is derived from an EMBL/GenBank/DDBJ whole genome shotgun (WGS) entry which is preliminary data.</text>
</comment>
<dbReference type="AlphaFoldDB" id="A0A8H3E3S9"/>
<dbReference type="Proteomes" id="UP000663827">
    <property type="component" value="Unassembled WGS sequence"/>
</dbReference>
<sequence length="317" mass="35142">MAKPSSPIYSPGEASTKLERLTAFPCGAIAGVAPPVVPLCSLLELLMKGVGEIAGATRRSKSQELADFGKYVNNMVNQLVSVLPNSPVAQQSHVRLTLDELYRTLCSISNQITSIINSSGLLCGRYLRRLITSEEDPILRMRRQLEDALQVFWFAASLELLLKVPAPFNNKPISDALKPIQSRILESFHSSNTPVRDHTLQADRSSQAVESLQDSPTIRLNDPRLRLRIQRDNLPHTPAVEKLTPAPEAGEIIAAFMNVESKRRLYQSNRASVRMAELAAAIGYLSNLLERAGRTREAYEASQESAELYRTLAEKEH</sequence>
<evidence type="ECO:0000313" key="2">
    <source>
        <dbReference type="Proteomes" id="UP000663827"/>
    </source>
</evidence>
<name>A0A8H3E3S9_9AGAM</name>
<evidence type="ECO:0000313" key="1">
    <source>
        <dbReference type="EMBL" id="CAE7160677.1"/>
    </source>
</evidence>
<proteinExistence type="predicted"/>
<accession>A0A8H3E3S9</accession>
<organism evidence="1 2">
    <name type="scientific">Rhizoctonia solani</name>
    <dbReference type="NCBI Taxonomy" id="456999"/>
    <lineage>
        <taxon>Eukaryota</taxon>
        <taxon>Fungi</taxon>
        <taxon>Dikarya</taxon>
        <taxon>Basidiomycota</taxon>
        <taxon>Agaricomycotina</taxon>
        <taxon>Agaricomycetes</taxon>
        <taxon>Cantharellales</taxon>
        <taxon>Ceratobasidiaceae</taxon>
        <taxon>Rhizoctonia</taxon>
    </lineage>
</organism>